<dbReference type="InterPro" id="IPR010905">
    <property type="entry name" value="Glyco_hydro_88"/>
</dbReference>
<dbReference type="InterPro" id="IPR052043">
    <property type="entry name" value="PolySaccharide_Degr_Enz"/>
</dbReference>
<dbReference type="PANTHER" id="PTHR33886:SF8">
    <property type="entry name" value="UNSATURATED RHAMNOGALACTURONAN HYDROLASE (EUROFUNG)"/>
    <property type="match status" value="1"/>
</dbReference>
<organism evidence="2">
    <name type="scientific">bioreactor metagenome</name>
    <dbReference type="NCBI Taxonomy" id="1076179"/>
    <lineage>
        <taxon>unclassified sequences</taxon>
        <taxon>metagenomes</taxon>
        <taxon>ecological metagenomes</taxon>
    </lineage>
</organism>
<evidence type="ECO:0000313" key="2">
    <source>
        <dbReference type="EMBL" id="MPM32408.1"/>
    </source>
</evidence>
<dbReference type="Gene3D" id="1.50.10.10">
    <property type="match status" value="1"/>
</dbReference>
<dbReference type="InterPro" id="IPR008928">
    <property type="entry name" value="6-hairpin_glycosidase_sf"/>
</dbReference>
<dbReference type="GO" id="GO:0016787">
    <property type="term" value="F:hydrolase activity"/>
    <property type="evidence" value="ECO:0007669"/>
    <property type="project" value="UniProtKB-KW"/>
</dbReference>
<evidence type="ECO:0008006" key="3">
    <source>
        <dbReference type="Google" id="ProtNLM"/>
    </source>
</evidence>
<sequence length="340" mass="38835">MTLYGLAESERMLKTVDEQLSYQIHHYLVQHLQASIDTYAYGMWDKQTLGGATAVHHLMTSLDSLDDCGSFASTLLEVAKDHELADYEPLIEVVGHYISKVQPRLSDGTFFRTGLMHEFHENTMWIDDLYMSVPFLCRYGQYNGESEHVDDAVHQFFGFAKYLYMDEEQLMSHVYDFDRNLSTGIPWGRGNGWVLFSLSELLMVLDPAHPKRAALLEFFCKLSEGYVRLQDEEGMFHQVLNYPQSYQESSCTAMFACAFSRGVRNGWYEEAGPYREACIKACEALKTKAIDVDGHVWGVCRGSEFSCSKHYYAQQLLPRLDDTHGIGIILLALCERAKLS</sequence>
<dbReference type="Pfam" id="PF07470">
    <property type="entry name" value="Glyco_hydro_88"/>
    <property type="match status" value="1"/>
</dbReference>
<name>A0A644YWL3_9ZZZZ</name>
<dbReference type="AlphaFoldDB" id="A0A644YWL3"/>
<accession>A0A644YWL3</accession>
<proteinExistence type="predicted"/>
<dbReference type="SUPFAM" id="SSF48208">
    <property type="entry name" value="Six-hairpin glycosidases"/>
    <property type="match status" value="1"/>
</dbReference>
<evidence type="ECO:0000256" key="1">
    <source>
        <dbReference type="ARBA" id="ARBA00022801"/>
    </source>
</evidence>
<comment type="caution">
    <text evidence="2">The sequence shown here is derived from an EMBL/GenBank/DDBJ whole genome shotgun (WGS) entry which is preliminary data.</text>
</comment>
<keyword evidence="1" id="KW-0378">Hydrolase</keyword>
<dbReference type="EMBL" id="VSSQ01006352">
    <property type="protein sequence ID" value="MPM32408.1"/>
    <property type="molecule type" value="Genomic_DNA"/>
</dbReference>
<reference evidence="2" key="1">
    <citation type="submission" date="2019-08" db="EMBL/GenBank/DDBJ databases">
        <authorList>
            <person name="Kucharzyk K."/>
            <person name="Murdoch R.W."/>
            <person name="Higgins S."/>
            <person name="Loffler F."/>
        </authorList>
    </citation>
    <scope>NUCLEOTIDE SEQUENCE</scope>
</reference>
<dbReference type="PANTHER" id="PTHR33886">
    <property type="entry name" value="UNSATURATED RHAMNOGALACTURONAN HYDROLASE (EUROFUNG)"/>
    <property type="match status" value="1"/>
</dbReference>
<dbReference type="GO" id="GO:0005975">
    <property type="term" value="P:carbohydrate metabolic process"/>
    <property type="evidence" value="ECO:0007669"/>
    <property type="project" value="InterPro"/>
</dbReference>
<protein>
    <recommendedName>
        <fullName evidence="3">Unsaturated rhamnogalacturonyl hydrolase</fullName>
    </recommendedName>
</protein>
<dbReference type="InterPro" id="IPR012341">
    <property type="entry name" value="6hp_glycosidase-like_sf"/>
</dbReference>
<gene>
    <name evidence="2" type="ORF">SDC9_78970</name>
</gene>